<evidence type="ECO:0000313" key="2">
    <source>
        <dbReference type="Proteomes" id="UP001187192"/>
    </source>
</evidence>
<accession>A0AA87Z7A6</accession>
<dbReference type="EMBL" id="BTGU01000003">
    <property type="protein sequence ID" value="GMN30873.1"/>
    <property type="molecule type" value="Genomic_DNA"/>
</dbReference>
<protein>
    <submittedName>
        <fullName evidence="1">Uncharacterized protein</fullName>
    </submittedName>
</protein>
<dbReference type="AlphaFoldDB" id="A0AA87Z7A6"/>
<proteinExistence type="predicted"/>
<name>A0AA87Z7A6_FICCA</name>
<comment type="caution">
    <text evidence="1">The sequence shown here is derived from an EMBL/GenBank/DDBJ whole genome shotgun (WGS) entry which is preliminary data.</text>
</comment>
<reference evidence="1" key="1">
    <citation type="submission" date="2023-07" db="EMBL/GenBank/DDBJ databases">
        <title>draft genome sequence of fig (Ficus carica).</title>
        <authorList>
            <person name="Takahashi T."/>
            <person name="Nishimura K."/>
        </authorList>
    </citation>
    <scope>NUCLEOTIDE SEQUENCE</scope>
</reference>
<organism evidence="1 2">
    <name type="scientific">Ficus carica</name>
    <name type="common">Common fig</name>
    <dbReference type="NCBI Taxonomy" id="3494"/>
    <lineage>
        <taxon>Eukaryota</taxon>
        <taxon>Viridiplantae</taxon>
        <taxon>Streptophyta</taxon>
        <taxon>Embryophyta</taxon>
        <taxon>Tracheophyta</taxon>
        <taxon>Spermatophyta</taxon>
        <taxon>Magnoliopsida</taxon>
        <taxon>eudicotyledons</taxon>
        <taxon>Gunneridae</taxon>
        <taxon>Pentapetalae</taxon>
        <taxon>rosids</taxon>
        <taxon>fabids</taxon>
        <taxon>Rosales</taxon>
        <taxon>Moraceae</taxon>
        <taxon>Ficeae</taxon>
        <taxon>Ficus</taxon>
    </lineage>
</organism>
<keyword evidence="2" id="KW-1185">Reference proteome</keyword>
<sequence>MIVASCAIWYRSLVFASMPFSYHQKWDIFVFGCLDAVIELPLVCELGSNLTGFVSPGMVYPLAVTILLAKGRNSTPRG</sequence>
<evidence type="ECO:0000313" key="1">
    <source>
        <dbReference type="EMBL" id="GMN30873.1"/>
    </source>
</evidence>
<dbReference type="Proteomes" id="UP001187192">
    <property type="component" value="Unassembled WGS sequence"/>
</dbReference>
<gene>
    <name evidence="1" type="ORF">TIFTF001_003011</name>
</gene>